<dbReference type="AlphaFoldDB" id="A0A9B0GBR4"/>
<dbReference type="Proteomes" id="UP000245340">
    <property type="component" value="Unplaced"/>
</dbReference>
<name>A0A9B0GBR4_ODORO</name>
<reference evidence="2" key="1">
    <citation type="submission" date="2025-08" db="UniProtKB">
        <authorList>
            <consortium name="RefSeq"/>
        </authorList>
    </citation>
    <scope>IDENTIFICATION</scope>
</reference>
<dbReference type="SUPFAM" id="SSF57667">
    <property type="entry name" value="beta-beta-alpha zinc fingers"/>
    <property type="match status" value="1"/>
</dbReference>
<dbReference type="RefSeq" id="XP_004396559.1">
    <property type="nucleotide sequence ID" value="XM_004396502.1"/>
</dbReference>
<accession>A0A9B0GBR4</accession>
<evidence type="ECO:0000313" key="2">
    <source>
        <dbReference type="RefSeq" id="XP_004396559.1"/>
    </source>
</evidence>
<keyword evidence="1" id="KW-1185">Reference proteome</keyword>
<sequence>MGVGVFQSSFDLSLFVNLHQFSSDFWQLRDQEHLLQFSDAWLQVELYQSLKHESWCKTKELSLKKEVYEIESPQWFILGSLKKHGLECSCYRNDWECKRKTDKKQGSHEKNFNQVIFNYENIYIFSHNTSPYQKSYIEEKDYECKSWEKAFVHDLQLTTQQRIDTGKKFRNHKEFGKVISRGSKHTQHQIMFTGENCEHKECDRALYCAHQSIHTEEKIYEGLLRHTTGPRSPRGGNKLPAECELGGRVRSRDCAVAVIRRREWRSRGRGLAPGEEYSGRTLFAGVFRFLDYTFQRPPGVTSLPSKVVSAVVLERAAQRPGAGSAARGFVPVCGA</sequence>
<evidence type="ECO:0000313" key="1">
    <source>
        <dbReference type="Proteomes" id="UP000245340"/>
    </source>
</evidence>
<protein>
    <submittedName>
        <fullName evidence="2">Zinc finger protein 566-like</fullName>
    </submittedName>
</protein>
<gene>
    <name evidence="2" type="primary">LOC101367323</name>
</gene>
<proteinExistence type="predicted"/>
<organism evidence="1 2">
    <name type="scientific">Odobenus rosmarus divergens</name>
    <name type="common">Pacific walrus</name>
    <dbReference type="NCBI Taxonomy" id="9708"/>
    <lineage>
        <taxon>Eukaryota</taxon>
        <taxon>Metazoa</taxon>
        <taxon>Chordata</taxon>
        <taxon>Craniata</taxon>
        <taxon>Vertebrata</taxon>
        <taxon>Euteleostomi</taxon>
        <taxon>Mammalia</taxon>
        <taxon>Eutheria</taxon>
        <taxon>Laurasiatheria</taxon>
        <taxon>Carnivora</taxon>
        <taxon>Caniformia</taxon>
        <taxon>Pinnipedia</taxon>
        <taxon>Odobenidae</taxon>
        <taxon>Odobenus</taxon>
    </lineage>
</organism>
<dbReference type="InterPro" id="IPR036236">
    <property type="entry name" value="Znf_C2H2_sf"/>
</dbReference>